<proteinExistence type="predicted"/>
<sequence>MGNEKKLVEKCYEEMLNFLKKDFTKIELGIDLLEDENNITDVIHIFTAIRRSEHRDFEKEKEIKQEIYKNLYKCTELKDFRSRNRRCVLLLDALNRKDTY</sequence>
<dbReference type="RefSeq" id="WP_146996908.1">
    <property type="nucleotide sequence ID" value="NZ_AP019840.1"/>
</dbReference>
<evidence type="ECO:0000313" key="1">
    <source>
        <dbReference type="EMBL" id="BBM52564.1"/>
    </source>
</evidence>
<dbReference type="Proteomes" id="UP000321378">
    <property type="component" value="Chromosome"/>
</dbReference>
<gene>
    <name evidence="1" type="ORF">JMUB3935_1543</name>
</gene>
<dbReference type="AlphaFoldDB" id="A0A510KLQ4"/>
<organism evidence="1 2">
    <name type="scientific">Leptotrichia trevisanii</name>
    <dbReference type="NCBI Taxonomy" id="109328"/>
    <lineage>
        <taxon>Bacteria</taxon>
        <taxon>Fusobacteriati</taxon>
        <taxon>Fusobacteriota</taxon>
        <taxon>Fusobacteriia</taxon>
        <taxon>Fusobacteriales</taxon>
        <taxon>Leptotrichiaceae</taxon>
        <taxon>Leptotrichia</taxon>
    </lineage>
</organism>
<protein>
    <submittedName>
        <fullName evidence="1">Uncharacterized protein</fullName>
    </submittedName>
</protein>
<evidence type="ECO:0000313" key="2">
    <source>
        <dbReference type="Proteomes" id="UP000321378"/>
    </source>
</evidence>
<reference evidence="1 2" key="1">
    <citation type="submission" date="2019-07" db="EMBL/GenBank/DDBJ databases">
        <title>Complete Genome Sequence of Leptotrichia trevisanii Strain JMUB3935.</title>
        <authorList>
            <person name="Watanabe S."/>
            <person name="Cui L."/>
        </authorList>
    </citation>
    <scope>NUCLEOTIDE SEQUENCE [LARGE SCALE GENOMIC DNA]</scope>
    <source>
        <strain evidence="1 2">JMUB3935</strain>
    </source>
</reference>
<name>A0A510KLQ4_9FUSO</name>
<accession>A0A510KLQ4</accession>
<dbReference type="EMBL" id="AP019840">
    <property type="protein sequence ID" value="BBM52564.1"/>
    <property type="molecule type" value="Genomic_DNA"/>
</dbReference>